<dbReference type="AlphaFoldDB" id="A0A0F9IT86"/>
<accession>A0A0F9IT86</accession>
<dbReference type="EMBL" id="LAZR01018278">
    <property type="protein sequence ID" value="KKL97000.1"/>
    <property type="molecule type" value="Genomic_DNA"/>
</dbReference>
<gene>
    <name evidence="1" type="ORF">LCGC14_1838830</name>
</gene>
<sequence length="78" mass="8462">MKTWKVLSPFETDGGTVDLICPHCMTDATVQTNGKVPVIAVLGLGLVLDPPDFPVPDNFLPNTIQCRGCRRIYSSEDG</sequence>
<evidence type="ECO:0000313" key="1">
    <source>
        <dbReference type="EMBL" id="KKL97000.1"/>
    </source>
</evidence>
<protein>
    <submittedName>
        <fullName evidence="1">Uncharacterized protein</fullName>
    </submittedName>
</protein>
<name>A0A0F9IT86_9ZZZZ</name>
<proteinExistence type="predicted"/>
<organism evidence="1">
    <name type="scientific">marine sediment metagenome</name>
    <dbReference type="NCBI Taxonomy" id="412755"/>
    <lineage>
        <taxon>unclassified sequences</taxon>
        <taxon>metagenomes</taxon>
        <taxon>ecological metagenomes</taxon>
    </lineage>
</organism>
<reference evidence="1" key="1">
    <citation type="journal article" date="2015" name="Nature">
        <title>Complex archaea that bridge the gap between prokaryotes and eukaryotes.</title>
        <authorList>
            <person name="Spang A."/>
            <person name="Saw J.H."/>
            <person name="Jorgensen S.L."/>
            <person name="Zaremba-Niedzwiedzka K."/>
            <person name="Martijn J."/>
            <person name="Lind A.E."/>
            <person name="van Eijk R."/>
            <person name="Schleper C."/>
            <person name="Guy L."/>
            <person name="Ettema T.J."/>
        </authorList>
    </citation>
    <scope>NUCLEOTIDE SEQUENCE</scope>
</reference>
<comment type="caution">
    <text evidence="1">The sequence shown here is derived from an EMBL/GenBank/DDBJ whole genome shotgun (WGS) entry which is preliminary data.</text>
</comment>